<dbReference type="OMA" id="LWNCADA"/>
<protein>
    <submittedName>
        <fullName evidence="2">Uncharacterized protein</fullName>
    </submittedName>
</protein>
<dbReference type="SUPFAM" id="SSF48452">
    <property type="entry name" value="TPR-like"/>
    <property type="match status" value="1"/>
</dbReference>
<dbReference type="Gene3D" id="1.25.40.10">
    <property type="entry name" value="Tetratricopeptide repeat domain"/>
    <property type="match status" value="1"/>
</dbReference>
<dbReference type="EMBL" id="EF678267">
    <property type="protein sequence ID" value="ABR18035.1"/>
    <property type="molecule type" value="mRNA"/>
</dbReference>
<proteinExistence type="evidence at transcript level"/>
<sequence length="466" mass="51557">MGRGRNRKGNSSSRHESILTEASKLKQQAERKSNGPERVPLLEKCSQLFQNALQFPLSLRDKEEALFDLGEAFLLWSSAVRKGPCLGNHSAFKGNIKKHHAIQLQLEASLYAANLCRQSVESYRKIFSMEGGELKQESRINCANALCDWGEIVSEIPTNKGGGTGLAADLYAQADNIYTEALVSDPVDVELLTNLGDCCIKRAELSFTSVNPDQTSINEIWNSAREFYERSFSAYANASSRSDIRLGDDIAGLLQNWGAGLLSLAEHSVDIIESAEAFKHAEEKLRNAANFSQTDASVRIALGELFSAQADKFSHTTDHQPQVLNLLEKSIKEGYGAALQIDATNLDALIGLGEVCLTSAKHSLRSGEKERANESSLKSLQWYTKAVNLLEEDSISKYELCFEEQCDLMYNMACAAEICGQEDTSSRALRHLMQIDAISPSELVEDPDLESLRNKDWFISLTQQKS</sequence>
<evidence type="ECO:0000313" key="2">
    <source>
        <dbReference type="EMBL" id="ABR18035.1"/>
    </source>
</evidence>
<organism evidence="2">
    <name type="scientific">Picea sitchensis</name>
    <name type="common">Sitka spruce</name>
    <name type="synonym">Pinus sitchensis</name>
    <dbReference type="NCBI Taxonomy" id="3332"/>
    <lineage>
        <taxon>Eukaryota</taxon>
        <taxon>Viridiplantae</taxon>
        <taxon>Streptophyta</taxon>
        <taxon>Embryophyta</taxon>
        <taxon>Tracheophyta</taxon>
        <taxon>Spermatophyta</taxon>
        <taxon>Pinopsida</taxon>
        <taxon>Pinidae</taxon>
        <taxon>Conifers I</taxon>
        <taxon>Pinales</taxon>
        <taxon>Pinaceae</taxon>
        <taxon>Picea</taxon>
    </lineage>
</organism>
<name>B8LQV5_PICSI</name>
<reference evidence="2" key="1">
    <citation type="submission" date="2007-06" db="EMBL/GenBank/DDBJ databases">
        <title>Full length cDNA sequences from Sitka Spruce (Picea sitchensis).</title>
        <authorList>
            <person name="Ralph S.G."/>
            <person name="Chun H.E."/>
            <person name="Liao N."/>
            <person name="Ali J."/>
            <person name="Reid K."/>
            <person name="Kolosova N."/>
            <person name="Cooper N."/>
            <person name="Cullis C."/>
            <person name="Jancsik S."/>
            <person name="Moore R."/>
            <person name="Mayo M."/>
            <person name="Wagner S."/>
            <person name="Holt R.A."/>
            <person name="Jones S.J.M."/>
            <person name="Marra M.A."/>
            <person name="Ritland C.E."/>
            <person name="Ritland K."/>
            <person name="Bohlmann J."/>
        </authorList>
    </citation>
    <scope>NUCLEOTIDE SEQUENCE</scope>
    <source>
        <tissue evidence="2">Bark</tissue>
    </source>
</reference>
<feature type="compositionally biased region" description="Basic and acidic residues" evidence="1">
    <location>
        <begin position="13"/>
        <end position="35"/>
    </location>
</feature>
<evidence type="ECO:0000256" key="1">
    <source>
        <dbReference type="SAM" id="MobiDB-lite"/>
    </source>
</evidence>
<feature type="region of interest" description="Disordered" evidence="1">
    <location>
        <begin position="1"/>
        <end position="37"/>
    </location>
</feature>
<dbReference type="AlphaFoldDB" id="B8LQV5"/>
<dbReference type="InterPro" id="IPR011990">
    <property type="entry name" value="TPR-like_helical_dom_sf"/>
</dbReference>
<accession>B8LQV5</accession>